<accession>A0A3L6SWU1</accession>
<dbReference type="Pfam" id="PF03004">
    <property type="entry name" value="Transposase_24"/>
    <property type="match status" value="1"/>
</dbReference>
<name>A0A3L6SWU1_PANMI</name>
<dbReference type="Pfam" id="PF03017">
    <property type="entry name" value="Transposase_23"/>
    <property type="match status" value="1"/>
</dbReference>
<feature type="domain" description="Transposase Tnp1/En/Spm-like" evidence="2">
    <location>
        <begin position="446"/>
        <end position="511"/>
    </location>
</feature>
<gene>
    <name evidence="3" type="ORF">C2845_PM05G17360</name>
</gene>
<dbReference type="Proteomes" id="UP000275267">
    <property type="component" value="Unassembled WGS sequence"/>
</dbReference>
<evidence type="ECO:0000259" key="2">
    <source>
        <dbReference type="Pfam" id="PF03017"/>
    </source>
</evidence>
<dbReference type="InterPro" id="IPR004264">
    <property type="entry name" value="Transposase_23"/>
</dbReference>
<proteinExistence type="predicted"/>
<feature type="compositionally biased region" description="Basic and acidic residues" evidence="1">
    <location>
        <begin position="332"/>
        <end position="354"/>
    </location>
</feature>
<sequence length="533" mass="60847">MIWPNGEVRQILGDFRVSDLLRSRGGKVMVGTDENGVQNERSASILGQYLGDLAMKPNFAPLHIERWASKLYRAYKQSIIRDVEEKFIYPAETIQLTRDWILRTVNNRWRAFKSKLKKQYFNPQERSLDEIMKGKPADVNEHQWSALVGIWCEEKHMRLCATNSRCANEQKNPHTTGRKSHAKLKKEMEEQKKGKVHRIELWDKAHMKKDGRYANHNVQIVMDTSFDELAKRKKQNNGNISAEDYDEVFDNVIAKESKPRGYYDDKYWSQVQVSQGLPFVRQTANEVNHYEIEGVKNQIELMCDKVDRIGACLKRKFPGEVLITEMVASKNDTGERVDDNDIHRDSNDSDEHASDYNIEESSANAQPPKTIVQSNTKATKTNKGYANSSSPHESMAARLNIENRSKGDKGYAGLALPREDLRKLIQGSQNKKSADHSRPVSDQKQVYLMSQRHENRPVAKGNLVATDSTHVVGGNMLGYEYVAVAVHVVSDIGDENLPRPFENIRTVRDAIGYVIAWPPSRVKRPKSSTPRRA</sequence>
<feature type="compositionally biased region" description="Polar residues" evidence="1">
    <location>
        <begin position="359"/>
        <end position="392"/>
    </location>
</feature>
<dbReference type="OrthoDB" id="694700at2759"/>
<feature type="region of interest" description="Disordered" evidence="1">
    <location>
        <begin position="332"/>
        <end position="394"/>
    </location>
</feature>
<dbReference type="InterPro" id="IPR004252">
    <property type="entry name" value="Probable_transposase_24"/>
</dbReference>
<protein>
    <recommendedName>
        <fullName evidence="2">Transposase Tnp1/En/Spm-like domain-containing protein</fullName>
    </recommendedName>
</protein>
<evidence type="ECO:0000313" key="4">
    <source>
        <dbReference type="Proteomes" id="UP000275267"/>
    </source>
</evidence>
<dbReference type="EMBL" id="PQIB02000003">
    <property type="protein sequence ID" value="RLN28952.1"/>
    <property type="molecule type" value="Genomic_DNA"/>
</dbReference>
<reference evidence="4" key="1">
    <citation type="journal article" date="2019" name="Nat. Commun.">
        <title>The genome of broomcorn millet.</title>
        <authorList>
            <person name="Zou C."/>
            <person name="Miki D."/>
            <person name="Li D."/>
            <person name="Tang Q."/>
            <person name="Xiao L."/>
            <person name="Rajput S."/>
            <person name="Deng P."/>
            <person name="Jia W."/>
            <person name="Huang R."/>
            <person name="Zhang M."/>
            <person name="Sun Y."/>
            <person name="Hu J."/>
            <person name="Fu X."/>
            <person name="Schnable P.S."/>
            <person name="Li F."/>
            <person name="Zhang H."/>
            <person name="Feng B."/>
            <person name="Zhu X."/>
            <person name="Liu R."/>
            <person name="Schnable J.C."/>
            <person name="Zhu J.-K."/>
            <person name="Zhang H."/>
        </authorList>
    </citation>
    <scope>NUCLEOTIDE SEQUENCE [LARGE SCALE GENOMIC DNA]</scope>
</reference>
<dbReference type="PANTHER" id="PTHR33144">
    <property type="entry name" value="OS10G0409366 PROTEIN-RELATED"/>
    <property type="match status" value="1"/>
</dbReference>
<organism evidence="3 4">
    <name type="scientific">Panicum miliaceum</name>
    <name type="common">Proso millet</name>
    <name type="synonym">Broomcorn millet</name>
    <dbReference type="NCBI Taxonomy" id="4540"/>
    <lineage>
        <taxon>Eukaryota</taxon>
        <taxon>Viridiplantae</taxon>
        <taxon>Streptophyta</taxon>
        <taxon>Embryophyta</taxon>
        <taxon>Tracheophyta</taxon>
        <taxon>Spermatophyta</taxon>
        <taxon>Magnoliopsida</taxon>
        <taxon>Liliopsida</taxon>
        <taxon>Poales</taxon>
        <taxon>Poaceae</taxon>
        <taxon>PACMAD clade</taxon>
        <taxon>Panicoideae</taxon>
        <taxon>Panicodae</taxon>
        <taxon>Paniceae</taxon>
        <taxon>Panicinae</taxon>
        <taxon>Panicum</taxon>
        <taxon>Panicum sect. Panicum</taxon>
    </lineage>
</organism>
<keyword evidence="4" id="KW-1185">Reference proteome</keyword>
<dbReference type="AlphaFoldDB" id="A0A3L6SWU1"/>
<dbReference type="STRING" id="4540.A0A3L6SWU1"/>
<comment type="caution">
    <text evidence="3">The sequence shown here is derived from an EMBL/GenBank/DDBJ whole genome shotgun (WGS) entry which is preliminary data.</text>
</comment>
<evidence type="ECO:0000256" key="1">
    <source>
        <dbReference type="SAM" id="MobiDB-lite"/>
    </source>
</evidence>
<evidence type="ECO:0000313" key="3">
    <source>
        <dbReference type="EMBL" id="RLN28952.1"/>
    </source>
</evidence>
<dbReference type="PANTHER" id="PTHR33144:SF51">
    <property type="entry name" value="TRANSPOSASE TNP1_EN_SPM-LIKE DOMAIN-CONTAINING PROTEIN"/>
    <property type="match status" value="1"/>
</dbReference>